<dbReference type="EMBL" id="MT143274">
    <property type="protein sequence ID" value="QJA94952.1"/>
    <property type="molecule type" value="Genomic_DNA"/>
</dbReference>
<gene>
    <name evidence="1" type="ORF">MM415B03695_0009</name>
</gene>
<sequence length="82" mass="9988">MGTIRSFTRQPEEYKLEFLIFDKLKDFYAQPMDGCWPLRPCWVPDLNRAPKHVKSMDGERVTSFRRFTFEEFLQILEIKKRK</sequence>
<proteinExistence type="predicted"/>
<reference evidence="1" key="1">
    <citation type="submission" date="2020-03" db="EMBL/GenBank/DDBJ databases">
        <title>The deep terrestrial virosphere.</title>
        <authorList>
            <person name="Holmfeldt K."/>
            <person name="Nilsson E."/>
            <person name="Simone D."/>
            <person name="Lopez-Fernandez M."/>
            <person name="Wu X."/>
            <person name="de Brujin I."/>
            <person name="Lundin D."/>
            <person name="Andersson A."/>
            <person name="Bertilsson S."/>
            <person name="Dopson M."/>
        </authorList>
    </citation>
    <scope>NUCLEOTIDE SEQUENCE</scope>
    <source>
        <strain evidence="1">MM415B03695</strain>
    </source>
</reference>
<evidence type="ECO:0000313" key="1">
    <source>
        <dbReference type="EMBL" id="QJA94952.1"/>
    </source>
</evidence>
<dbReference type="AlphaFoldDB" id="A0A6M3LMV5"/>
<protein>
    <submittedName>
        <fullName evidence="1">Uncharacterized protein</fullName>
    </submittedName>
</protein>
<name>A0A6M3LMV5_9ZZZZ</name>
<organism evidence="1">
    <name type="scientific">viral metagenome</name>
    <dbReference type="NCBI Taxonomy" id="1070528"/>
    <lineage>
        <taxon>unclassified sequences</taxon>
        <taxon>metagenomes</taxon>
        <taxon>organismal metagenomes</taxon>
    </lineage>
</organism>
<accession>A0A6M3LMV5</accession>